<evidence type="ECO:0000259" key="8">
    <source>
        <dbReference type="Pfam" id="PF04234"/>
    </source>
</evidence>
<reference evidence="10" key="1">
    <citation type="submission" date="2016-10" db="EMBL/GenBank/DDBJ databases">
        <authorList>
            <person name="Varghese N."/>
            <person name="Submissions S."/>
        </authorList>
    </citation>
    <scope>NUCLEOTIDE SEQUENCE [LARGE SCALE GENOMIC DNA]</scope>
    <source>
        <strain evidence="10">CGMCC 1.6854</strain>
    </source>
</reference>
<evidence type="ECO:0000256" key="1">
    <source>
        <dbReference type="ARBA" id="ARBA00004196"/>
    </source>
</evidence>
<dbReference type="RefSeq" id="WP_090232738.1">
    <property type="nucleotide sequence ID" value="NZ_FNHW01000001.1"/>
</dbReference>
<evidence type="ECO:0000256" key="5">
    <source>
        <dbReference type="SAM" id="MobiDB-lite"/>
    </source>
</evidence>
<sequence>MQKYIWLLAAIFFFSTASSVSAHTGLESSDPKEGAVVKEDLNKITLTFETKIENLSTMKVTRDGKPVDIKTTVNDRVLMGTSPDSFENGKYNVDYKIIGADGHVIEKGFSFTVDQPEEKKEAKKQPEKSTEKAPVTKQKEQSEQKAEKAESKTTSSAPVFIVIVVIVIAIVVWLLKRKKK</sequence>
<protein>
    <recommendedName>
        <fullName evidence="8">CopC domain-containing protein</fullName>
    </recommendedName>
</protein>
<keyword evidence="10" id="KW-1185">Reference proteome</keyword>
<keyword evidence="3 7" id="KW-0732">Signal</keyword>
<dbReference type="GO" id="GO:0042597">
    <property type="term" value="C:periplasmic space"/>
    <property type="evidence" value="ECO:0007669"/>
    <property type="project" value="InterPro"/>
</dbReference>
<dbReference type="InterPro" id="IPR014756">
    <property type="entry name" value="Ig_E-set"/>
</dbReference>
<evidence type="ECO:0000256" key="7">
    <source>
        <dbReference type="SAM" id="SignalP"/>
    </source>
</evidence>
<dbReference type="GO" id="GO:0006825">
    <property type="term" value="P:copper ion transport"/>
    <property type="evidence" value="ECO:0007669"/>
    <property type="project" value="InterPro"/>
</dbReference>
<dbReference type="EMBL" id="FNHW01000001">
    <property type="protein sequence ID" value="SDM56977.1"/>
    <property type="molecule type" value="Genomic_DNA"/>
</dbReference>
<evidence type="ECO:0000256" key="3">
    <source>
        <dbReference type="ARBA" id="ARBA00022729"/>
    </source>
</evidence>
<evidence type="ECO:0000313" key="10">
    <source>
        <dbReference type="Proteomes" id="UP000199544"/>
    </source>
</evidence>
<dbReference type="OrthoDB" id="2353937at2"/>
<evidence type="ECO:0000313" key="9">
    <source>
        <dbReference type="EMBL" id="SDM56977.1"/>
    </source>
</evidence>
<dbReference type="SUPFAM" id="SSF81296">
    <property type="entry name" value="E set domains"/>
    <property type="match status" value="1"/>
</dbReference>
<dbReference type="AlphaFoldDB" id="A0A1G9UAJ2"/>
<dbReference type="GO" id="GO:0005886">
    <property type="term" value="C:plasma membrane"/>
    <property type="evidence" value="ECO:0007669"/>
    <property type="project" value="TreeGrafter"/>
</dbReference>
<dbReference type="GO" id="GO:0005507">
    <property type="term" value="F:copper ion binding"/>
    <property type="evidence" value="ECO:0007669"/>
    <property type="project" value="InterPro"/>
</dbReference>
<name>A0A1G9UAJ2_9BACL</name>
<dbReference type="Pfam" id="PF04234">
    <property type="entry name" value="CopC"/>
    <property type="match status" value="1"/>
</dbReference>
<proteinExistence type="predicted"/>
<dbReference type="Proteomes" id="UP000199544">
    <property type="component" value="Unassembled WGS sequence"/>
</dbReference>
<dbReference type="Gene3D" id="2.60.40.1220">
    <property type="match status" value="1"/>
</dbReference>
<dbReference type="InterPro" id="IPR014755">
    <property type="entry name" value="Cu-Rt/internalin_Ig-like"/>
</dbReference>
<feature type="signal peptide" evidence="7">
    <location>
        <begin position="1"/>
        <end position="22"/>
    </location>
</feature>
<feature type="chain" id="PRO_5011661394" description="CopC domain-containing protein" evidence="7">
    <location>
        <begin position="23"/>
        <end position="180"/>
    </location>
</feature>
<dbReference type="InterPro" id="IPR007348">
    <property type="entry name" value="CopC_dom"/>
</dbReference>
<dbReference type="InterPro" id="IPR032694">
    <property type="entry name" value="CopC/D"/>
</dbReference>
<gene>
    <name evidence="9" type="ORF">SAMN04488137_0813</name>
</gene>
<dbReference type="STRING" id="459525.SAMN04488137_0813"/>
<feature type="compositionally biased region" description="Basic and acidic residues" evidence="5">
    <location>
        <begin position="137"/>
        <end position="151"/>
    </location>
</feature>
<feature type="compositionally biased region" description="Basic and acidic residues" evidence="5">
    <location>
        <begin position="116"/>
        <end position="131"/>
    </location>
</feature>
<dbReference type="GO" id="GO:0046688">
    <property type="term" value="P:response to copper ion"/>
    <property type="evidence" value="ECO:0007669"/>
    <property type="project" value="InterPro"/>
</dbReference>
<evidence type="ECO:0000256" key="2">
    <source>
        <dbReference type="ARBA" id="ARBA00022723"/>
    </source>
</evidence>
<keyword evidence="2" id="KW-0479">Metal-binding</keyword>
<organism evidence="9 10">
    <name type="scientific">Fictibacillus solisalsi</name>
    <dbReference type="NCBI Taxonomy" id="459525"/>
    <lineage>
        <taxon>Bacteria</taxon>
        <taxon>Bacillati</taxon>
        <taxon>Bacillota</taxon>
        <taxon>Bacilli</taxon>
        <taxon>Bacillales</taxon>
        <taxon>Fictibacillaceae</taxon>
        <taxon>Fictibacillus</taxon>
    </lineage>
</organism>
<evidence type="ECO:0000256" key="4">
    <source>
        <dbReference type="ARBA" id="ARBA00023008"/>
    </source>
</evidence>
<keyword evidence="6" id="KW-0472">Membrane</keyword>
<feature type="domain" description="CopC" evidence="8">
    <location>
        <begin position="23"/>
        <end position="113"/>
    </location>
</feature>
<keyword evidence="6" id="KW-0812">Transmembrane</keyword>
<keyword evidence="6" id="KW-1133">Transmembrane helix</keyword>
<feature type="transmembrane region" description="Helical" evidence="6">
    <location>
        <begin position="157"/>
        <end position="175"/>
    </location>
</feature>
<evidence type="ECO:0000256" key="6">
    <source>
        <dbReference type="SAM" id="Phobius"/>
    </source>
</evidence>
<keyword evidence="4" id="KW-0186">Copper</keyword>
<accession>A0A1G9UAJ2</accession>
<dbReference type="PANTHER" id="PTHR34820">
    <property type="entry name" value="INNER MEMBRANE PROTEIN YEBZ"/>
    <property type="match status" value="1"/>
</dbReference>
<dbReference type="PANTHER" id="PTHR34820:SF4">
    <property type="entry name" value="INNER MEMBRANE PROTEIN YEBZ"/>
    <property type="match status" value="1"/>
</dbReference>
<dbReference type="GO" id="GO:0030313">
    <property type="term" value="C:cell envelope"/>
    <property type="evidence" value="ECO:0007669"/>
    <property type="project" value="UniProtKB-SubCell"/>
</dbReference>
<comment type="subcellular location">
    <subcellularLocation>
        <location evidence="1">Cell envelope</location>
    </subcellularLocation>
</comment>
<feature type="region of interest" description="Disordered" evidence="5">
    <location>
        <begin position="115"/>
        <end position="154"/>
    </location>
</feature>